<dbReference type="InterPro" id="IPR029056">
    <property type="entry name" value="Ribokinase-like"/>
</dbReference>
<organism evidence="5 6">
    <name type="scientific">Elstera litoralis</name>
    <dbReference type="NCBI Taxonomy" id="552518"/>
    <lineage>
        <taxon>Bacteria</taxon>
        <taxon>Pseudomonadati</taxon>
        <taxon>Pseudomonadota</taxon>
        <taxon>Alphaproteobacteria</taxon>
        <taxon>Rhodospirillales</taxon>
        <taxon>Rhodospirillaceae</taxon>
        <taxon>Elstera</taxon>
    </lineage>
</organism>
<keyword evidence="2" id="KW-0808">Transferase</keyword>
<dbReference type="InterPro" id="IPR052700">
    <property type="entry name" value="Carb_kinase_PfkB-like"/>
</dbReference>
<dbReference type="EMBL" id="LAJY01000136">
    <property type="protein sequence ID" value="KJV10176.1"/>
    <property type="molecule type" value="Genomic_DNA"/>
</dbReference>
<gene>
    <name evidence="5" type="ORF">VZ95_06680</name>
</gene>
<dbReference type="Pfam" id="PF00294">
    <property type="entry name" value="PfkB"/>
    <property type="match status" value="1"/>
</dbReference>
<reference evidence="5 6" key="1">
    <citation type="submission" date="2015-03" db="EMBL/GenBank/DDBJ databases">
        <title>Draft genome sequence of Elstera litoralis.</title>
        <authorList>
            <person name="Rahalkar M.C."/>
            <person name="Dhakephalkar P.K."/>
            <person name="Pore S.D."/>
            <person name="Arora P."/>
            <person name="Kapse N.G."/>
            <person name="Pandit P.S."/>
        </authorList>
    </citation>
    <scope>NUCLEOTIDE SEQUENCE [LARGE SCALE GENOMIC DNA]</scope>
    <source>
        <strain evidence="5 6">Dia-1</strain>
    </source>
</reference>
<evidence type="ECO:0000259" key="4">
    <source>
        <dbReference type="Pfam" id="PF00294"/>
    </source>
</evidence>
<dbReference type="Gene3D" id="3.30.1110.10">
    <property type="match status" value="1"/>
</dbReference>
<dbReference type="Gene3D" id="3.40.1190.20">
    <property type="match status" value="1"/>
</dbReference>
<keyword evidence="3 5" id="KW-0418">Kinase</keyword>
<comment type="caution">
    <text evidence="5">The sequence shown here is derived from an EMBL/GenBank/DDBJ whole genome shotgun (WGS) entry which is preliminary data.</text>
</comment>
<dbReference type="SUPFAM" id="SSF53613">
    <property type="entry name" value="Ribokinase-like"/>
    <property type="match status" value="1"/>
</dbReference>
<dbReference type="PROSITE" id="PS00584">
    <property type="entry name" value="PFKB_KINASES_2"/>
    <property type="match status" value="1"/>
</dbReference>
<name>A0A0F3ITZ8_9PROT</name>
<evidence type="ECO:0000256" key="1">
    <source>
        <dbReference type="ARBA" id="ARBA00010688"/>
    </source>
</evidence>
<proteinExistence type="inferred from homology"/>
<keyword evidence="6" id="KW-1185">Reference proteome</keyword>
<accession>A0A0F3ITZ8</accession>
<dbReference type="InterPro" id="IPR011611">
    <property type="entry name" value="PfkB_dom"/>
</dbReference>
<dbReference type="PANTHER" id="PTHR43320:SF3">
    <property type="entry name" value="CARBOHYDRATE KINASE PFKB DOMAIN-CONTAINING PROTEIN"/>
    <property type="match status" value="1"/>
</dbReference>
<sequence length="346" mass="35600">MGGAPLEVVGIGNAIVDVLARVDDAFLEHAGLVKGSMTLVDAGQAARIYALLPPAVEISGGSAGNTIAGVASLGGRAAYIGKVKADQLGAVFRHDMLATGARFITPAAQEGPATARSMILVTPDAQRTMVTFLGACVTLGPDDLDREAIAGAAITYMEGYLFDPPMAQRAFYEAADHAHANGRQVALTLSDSFCVHRHGTAFRDLIDNHVDILFANESELLALTLESDFDHAVAALKGKVSVAACTRSEKGSVVLMGDATVAVPAHRVEKVVDTTGAGDLYAAGFLLGLARDLPAADCATLGGLCAAEVISHIGARPEANLKTLAIAELPHLAAALTLDQAPTPTS</sequence>
<evidence type="ECO:0000256" key="3">
    <source>
        <dbReference type="ARBA" id="ARBA00022777"/>
    </source>
</evidence>
<feature type="domain" description="Carbohydrate kinase PfkB" evidence="4">
    <location>
        <begin position="59"/>
        <end position="317"/>
    </location>
</feature>
<comment type="similarity">
    <text evidence="1">Belongs to the carbohydrate kinase PfkB family.</text>
</comment>
<evidence type="ECO:0000313" key="6">
    <source>
        <dbReference type="Proteomes" id="UP000033774"/>
    </source>
</evidence>
<evidence type="ECO:0000313" key="5">
    <source>
        <dbReference type="EMBL" id="KJV10176.1"/>
    </source>
</evidence>
<dbReference type="InterPro" id="IPR002173">
    <property type="entry name" value="Carboh/pur_kinase_PfkB_CS"/>
</dbReference>
<dbReference type="AlphaFoldDB" id="A0A0F3ITZ8"/>
<dbReference type="OrthoDB" id="9813569at2"/>
<dbReference type="CDD" id="cd01168">
    <property type="entry name" value="adenosine_kinase"/>
    <property type="match status" value="1"/>
</dbReference>
<dbReference type="GO" id="GO:0016301">
    <property type="term" value="F:kinase activity"/>
    <property type="evidence" value="ECO:0007669"/>
    <property type="project" value="UniProtKB-KW"/>
</dbReference>
<protein>
    <submittedName>
        <fullName evidence="5">Carbohydrate kinase</fullName>
    </submittedName>
</protein>
<dbReference type="RefSeq" id="WP_045775167.1">
    <property type="nucleotide sequence ID" value="NZ_LAJY01000136.1"/>
</dbReference>
<evidence type="ECO:0000256" key="2">
    <source>
        <dbReference type="ARBA" id="ARBA00022679"/>
    </source>
</evidence>
<dbReference type="Proteomes" id="UP000033774">
    <property type="component" value="Unassembled WGS sequence"/>
</dbReference>
<dbReference type="PATRIC" id="fig|552518.3.peg.447"/>
<dbReference type="PANTHER" id="PTHR43320">
    <property type="entry name" value="SUGAR KINASE"/>
    <property type="match status" value="1"/>
</dbReference>